<dbReference type="InterPro" id="IPR011042">
    <property type="entry name" value="6-blade_b-propeller_TolB-like"/>
</dbReference>
<dbReference type="Gene3D" id="2.120.10.30">
    <property type="entry name" value="TolB, C-terminal domain"/>
    <property type="match status" value="1"/>
</dbReference>
<dbReference type="PANTHER" id="PTHR42060">
    <property type="entry name" value="NHL REPEAT-CONTAINING PROTEIN-RELATED"/>
    <property type="match status" value="1"/>
</dbReference>
<dbReference type="STRING" id="1442369.A0A0D2JAU7"/>
<protein>
    <submittedName>
        <fullName evidence="1">Uncharacterized protein</fullName>
    </submittedName>
</protein>
<dbReference type="VEuPathDB" id="FungiDB:Z518_04210"/>
<dbReference type="HOGENOM" id="CLU_1876576_0_0_1"/>
<gene>
    <name evidence="1" type="ORF">Z518_04210</name>
</gene>
<dbReference type="InterPro" id="IPR052998">
    <property type="entry name" value="Hetero-Diels-Alderase-like"/>
</dbReference>
<reference evidence="1 2" key="1">
    <citation type="submission" date="2015-01" db="EMBL/GenBank/DDBJ databases">
        <title>The Genome Sequence of Rhinocladiella mackenzie CBS 650.93.</title>
        <authorList>
            <consortium name="The Broad Institute Genomics Platform"/>
            <person name="Cuomo C."/>
            <person name="de Hoog S."/>
            <person name="Gorbushina A."/>
            <person name="Stielow B."/>
            <person name="Teixiera M."/>
            <person name="Abouelleil A."/>
            <person name="Chapman S.B."/>
            <person name="Priest M."/>
            <person name="Young S.K."/>
            <person name="Wortman J."/>
            <person name="Nusbaum C."/>
            <person name="Birren B."/>
        </authorList>
    </citation>
    <scope>NUCLEOTIDE SEQUENCE [LARGE SCALE GENOMIC DNA]</scope>
    <source>
        <strain evidence="1 2">CBS 650.93</strain>
    </source>
</reference>
<dbReference type="PANTHER" id="PTHR42060:SF3">
    <property type="entry name" value="SMP-30_GLUCONOLACTONASE_LRE-LIKE REGION DOMAIN-CONTAINING PROTEIN"/>
    <property type="match status" value="1"/>
</dbReference>
<dbReference type="Proteomes" id="UP000053617">
    <property type="component" value="Unassembled WGS sequence"/>
</dbReference>
<evidence type="ECO:0000313" key="2">
    <source>
        <dbReference type="Proteomes" id="UP000053617"/>
    </source>
</evidence>
<proteinExistence type="predicted"/>
<evidence type="ECO:0000313" key="1">
    <source>
        <dbReference type="EMBL" id="KIX06235.1"/>
    </source>
</evidence>
<dbReference type="AlphaFoldDB" id="A0A0D2JAU7"/>
<sequence>MPANMYSSVNNHLRAGVLQPHIVHEFPLGTWVENPVVRSSTPGSVLIMLLSSPEVYMVSTTSSLTPVRVVRVPHYLGLFGNVEMGHDVFYAITGNWSVDALENAPGWYDLWKVDLRGVPADGEPVSVKREKLAEVL</sequence>
<dbReference type="GeneID" id="25292281"/>
<organism evidence="1 2">
    <name type="scientific">Rhinocladiella mackenziei CBS 650.93</name>
    <dbReference type="NCBI Taxonomy" id="1442369"/>
    <lineage>
        <taxon>Eukaryota</taxon>
        <taxon>Fungi</taxon>
        <taxon>Dikarya</taxon>
        <taxon>Ascomycota</taxon>
        <taxon>Pezizomycotina</taxon>
        <taxon>Eurotiomycetes</taxon>
        <taxon>Chaetothyriomycetidae</taxon>
        <taxon>Chaetothyriales</taxon>
        <taxon>Herpotrichiellaceae</taxon>
        <taxon>Rhinocladiella</taxon>
    </lineage>
</organism>
<name>A0A0D2JAU7_9EURO</name>
<keyword evidence="2" id="KW-1185">Reference proteome</keyword>
<dbReference type="OrthoDB" id="9977941at2759"/>
<accession>A0A0D2JAU7</accession>
<dbReference type="EMBL" id="KN847477">
    <property type="protein sequence ID" value="KIX06235.1"/>
    <property type="molecule type" value="Genomic_DNA"/>
</dbReference>
<dbReference type="RefSeq" id="XP_013273371.1">
    <property type="nucleotide sequence ID" value="XM_013417917.1"/>
</dbReference>